<comment type="caution">
    <text evidence="2">The sequence shown here is derived from an EMBL/GenBank/DDBJ whole genome shotgun (WGS) entry which is preliminary data.</text>
</comment>
<reference evidence="2 3" key="1">
    <citation type="submission" date="2023-07" db="EMBL/GenBank/DDBJ databases">
        <title>Genomic Encyclopedia of Type Strains, Phase IV (KMG-IV): sequencing the most valuable type-strain genomes for metagenomic binning, comparative biology and taxonomic classification.</title>
        <authorList>
            <person name="Goeker M."/>
        </authorList>
    </citation>
    <scope>NUCLEOTIDE SEQUENCE [LARGE SCALE GENOMIC DNA]</scope>
    <source>
        <strain evidence="2 3">DSM 102814</strain>
    </source>
</reference>
<evidence type="ECO:0000313" key="3">
    <source>
        <dbReference type="Proteomes" id="UP001257659"/>
    </source>
</evidence>
<dbReference type="Proteomes" id="UP001257659">
    <property type="component" value="Unassembled WGS sequence"/>
</dbReference>
<protein>
    <submittedName>
        <fullName evidence="2">ATPase</fullName>
    </submittedName>
</protein>
<dbReference type="PANTHER" id="PTHR43581">
    <property type="entry name" value="ATP/GTP PHOSPHATASE"/>
    <property type="match status" value="1"/>
</dbReference>
<proteinExistence type="predicted"/>
<sequence>MNLSISFADKLDLPSEFNSTEYILNESPFIPDQKEENNYHSLYLRDISSINFFIGANNSGKSRFLRGIFKIDKSRIEVFKNDDSLTLQFKKIKESLEYISQNQDRYLQKPFQKINELIVLVGINKKVDILNFTSQKFDYSEINNRLNVIELQFNSTKRYFKEKTKVEMKNLIDRLKIFFTDVFINENLKQNNKIYIPVLRYANSNDSLRSETYQQILKENYEIEDNVFTGLSLYSDIRRLQGSIKSSRKKKKEFERFLSQNFFNQKSVEITASSENSNEIYFDIDDEERKLFNLGDGLQSIILLMFPIYTANENTWIFIDEPENHLHPGFQKIFLRTLLQDEYLKSKNLQFFITTHSNHFLDDSIRNDSISIFQFEKNEDQTISIDYLKKPSKNTLDILGVSNASVLISNSSIWVEGPTDRYYLSYFLDKYSQSKKTTKLLEDIDFAFFEYGGNLIAHYLFDEKFKDDDDEVVRNEINSFALSNHIYLLADNDNASGRTKKGKRRKELEKLSKENDHFKYQNTEVVEIENLLPSKVILDFAKELIGEGEIEKIKHIKIERDNYLDIRLGDFYKELFKKYSIQQKYQKKFRAESGTLKAEYKIKLCNFIIKNDYSYSSLIEENKILDTIVSELYSFVIAQK</sequence>
<accession>A0ABU1K2A4</accession>
<dbReference type="SUPFAM" id="SSF52540">
    <property type="entry name" value="P-loop containing nucleoside triphosphate hydrolases"/>
    <property type="match status" value="1"/>
</dbReference>
<evidence type="ECO:0000313" key="2">
    <source>
        <dbReference type="EMBL" id="MDR6299734.1"/>
    </source>
</evidence>
<organism evidence="2 3">
    <name type="scientific">Mesonia maritima</name>
    <dbReference type="NCBI Taxonomy" id="1793873"/>
    <lineage>
        <taxon>Bacteria</taxon>
        <taxon>Pseudomonadati</taxon>
        <taxon>Bacteroidota</taxon>
        <taxon>Flavobacteriia</taxon>
        <taxon>Flavobacteriales</taxon>
        <taxon>Flavobacteriaceae</taxon>
        <taxon>Mesonia</taxon>
    </lineage>
</organism>
<evidence type="ECO:0000259" key="1">
    <source>
        <dbReference type="Pfam" id="PF13175"/>
    </source>
</evidence>
<dbReference type="RefSeq" id="WP_309726675.1">
    <property type="nucleotide sequence ID" value="NZ_JAVDQA010000001.1"/>
</dbReference>
<dbReference type="Pfam" id="PF13175">
    <property type="entry name" value="AAA_15"/>
    <property type="match status" value="1"/>
</dbReference>
<keyword evidence="3" id="KW-1185">Reference proteome</keyword>
<dbReference type="InterPro" id="IPR051396">
    <property type="entry name" value="Bact_Antivir_Def_Nuclease"/>
</dbReference>
<dbReference type="InterPro" id="IPR027417">
    <property type="entry name" value="P-loop_NTPase"/>
</dbReference>
<feature type="domain" description="Endonuclease GajA/Old nuclease/RecF-like AAA" evidence="1">
    <location>
        <begin position="46"/>
        <end position="360"/>
    </location>
</feature>
<dbReference type="PANTHER" id="PTHR43581:SF2">
    <property type="entry name" value="EXCINUCLEASE ATPASE SUBUNIT"/>
    <property type="match status" value="1"/>
</dbReference>
<gene>
    <name evidence="2" type="ORF">GGR31_000350</name>
</gene>
<name>A0ABU1K2A4_9FLAO</name>
<dbReference type="Gene3D" id="3.40.50.300">
    <property type="entry name" value="P-loop containing nucleotide triphosphate hydrolases"/>
    <property type="match status" value="1"/>
</dbReference>
<dbReference type="EMBL" id="JAVDQA010000001">
    <property type="protein sequence ID" value="MDR6299734.1"/>
    <property type="molecule type" value="Genomic_DNA"/>
</dbReference>
<dbReference type="InterPro" id="IPR041685">
    <property type="entry name" value="AAA_GajA/Old/RecF-like"/>
</dbReference>